<reference evidence="10" key="3">
    <citation type="submission" date="2025-09" db="UniProtKB">
        <authorList>
            <consortium name="Ensembl"/>
        </authorList>
    </citation>
    <scope>IDENTIFICATION</scope>
</reference>
<feature type="region of interest" description="Disordered" evidence="7">
    <location>
        <begin position="61"/>
        <end position="83"/>
    </location>
</feature>
<keyword evidence="8" id="KW-0812">Transmembrane</keyword>
<dbReference type="InterPro" id="IPR008983">
    <property type="entry name" value="Tumour_necrosis_fac-like_dom"/>
</dbReference>
<name>A0A096LVZ7_POEFO</name>
<dbReference type="Proteomes" id="UP000028760">
    <property type="component" value="Unassembled WGS sequence"/>
</dbReference>
<evidence type="ECO:0000256" key="1">
    <source>
        <dbReference type="ARBA" id="ARBA00004613"/>
    </source>
</evidence>
<evidence type="ECO:0000259" key="9">
    <source>
        <dbReference type="PROSITE" id="PS50049"/>
    </source>
</evidence>
<dbReference type="GO" id="GO:0006955">
    <property type="term" value="P:immune response"/>
    <property type="evidence" value="ECO:0007669"/>
    <property type="project" value="InterPro"/>
</dbReference>
<dbReference type="AlphaFoldDB" id="A0A096LVZ7"/>
<keyword evidence="3" id="KW-0202">Cytokine</keyword>
<dbReference type="GO" id="GO:0016020">
    <property type="term" value="C:membrane"/>
    <property type="evidence" value="ECO:0007669"/>
    <property type="project" value="InterPro"/>
</dbReference>
<evidence type="ECO:0000313" key="11">
    <source>
        <dbReference type="Proteomes" id="UP000028760"/>
    </source>
</evidence>
<keyword evidence="5" id="KW-1015">Disulfide bond</keyword>
<reference evidence="10" key="2">
    <citation type="submission" date="2025-08" db="UniProtKB">
        <authorList>
            <consortium name="Ensembl"/>
        </authorList>
    </citation>
    <scope>IDENTIFICATION</scope>
</reference>
<feature type="transmembrane region" description="Helical" evidence="8">
    <location>
        <begin position="20"/>
        <end position="40"/>
    </location>
</feature>
<dbReference type="GeneTree" id="ENSGT00940000157536"/>
<dbReference type="GO" id="GO:0005164">
    <property type="term" value="F:tumor necrosis factor receptor binding"/>
    <property type="evidence" value="ECO:0007669"/>
    <property type="project" value="InterPro"/>
</dbReference>
<dbReference type="PANTHER" id="PTHR15151">
    <property type="entry name" value="PROTEIN EIGER"/>
    <property type="match status" value="1"/>
</dbReference>
<protein>
    <submittedName>
        <fullName evidence="10">Tumor necrosis factor ligand superfamily member 13B-like</fullName>
    </submittedName>
</protein>
<comment type="similarity">
    <text evidence="2">Belongs to the tumor necrosis factor family.</text>
</comment>
<evidence type="ECO:0000256" key="6">
    <source>
        <dbReference type="ARBA" id="ARBA00023180"/>
    </source>
</evidence>
<dbReference type="GO" id="GO:0030890">
    <property type="term" value="P:positive regulation of B cell proliferation"/>
    <property type="evidence" value="ECO:0007669"/>
    <property type="project" value="TreeGrafter"/>
</dbReference>
<keyword evidence="6" id="KW-0325">Glycoprotein</keyword>
<evidence type="ECO:0000256" key="8">
    <source>
        <dbReference type="SAM" id="Phobius"/>
    </source>
</evidence>
<feature type="domain" description="THD" evidence="9">
    <location>
        <begin position="122"/>
        <end position="260"/>
    </location>
</feature>
<dbReference type="SUPFAM" id="SSF49842">
    <property type="entry name" value="TNF-like"/>
    <property type="match status" value="1"/>
</dbReference>
<keyword evidence="8" id="KW-1133">Transmembrane helix</keyword>
<evidence type="ECO:0000256" key="5">
    <source>
        <dbReference type="ARBA" id="ARBA00023157"/>
    </source>
</evidence>
<evidence type="ECO:0000256" key="7">
    <source>
        <dbReference type="SAM" id="MobiDB-lite"/>
    </source>
</evidence>
<evidence type="ECO:0000256" key="2">
    <source>
        <dbReference type="ARBA" id="ARBA00008670"/>
    </source>
</evidence>
<dbReference type="Pfam" id="PF00229">
    <property type="entry name" value="TNF"/>
    <property type="match status" value="1"/>
</dbReference>
<sequence>MCDLTHLSSWRNIPSAGLTMLYKALFSLTAIMFCLSLFLAHRVSVLEKDVQKLRGDISQQLNQQRSGGVHGKPAKMSKTGEGMKQSVFQRAQSSLESKKRTEQLRRWVRSRGNVNMCKTPLSFLQLRADTNKQPERRGNITVIPWTVSAQRGSTISQRENRIVVQEDGYYLVFGQVLFESQSTVMGHVIQSWSSTEAETRPTELLRCLQDGTEEACDNTCYSAGTVHLLQGDELEMLIPFRPPALISLEADSTFFGVVQLN</sequence>
<evidence type="ECO:0000256" key="3">
    <source>
        <dbReference type="ARBA" id="ARBA00022514"/>
    </source>
</evidence>
<reference evidence="11" key="1">
    <citation type="submission" date="2013-10" db="EMBL/GenBank/DDBJ databases">
        <authorList>
            <person name="Schartl M."/>
            <person name="Warren W."/>
        </authorList>
    </citation>
    <scope>NUCLEOTIDE SEQUENCE [LARGE SCALE GENOMIC DNA]</scope>
    <source>
        <strain evidence="11">female</strain>
    </source>
</reference>
<dbReference type="EMBL" id="AYCK01003058">
    <property type="status" value="NOT_ANNOTATED_CDS"/>
    <property type="molecule type" value="Genomic_DNA"/>
</dbReference>
<dbReference type="OMA" id="LTAIMFC"/>
<dbReference type="InterPro" id="IPR051748">
    <property type="entry name" value="TNF_Ligand_Superfamily"/>
</dbReference>
<dbReference type="PANTHER" id="PTHR15151:SF24">
    <property type="entry name" value="A PROLIFERATION-INDUCING LIGAND-LIKE PROTEIN-RELATED"/>
    <property type="match status" value="1"/>
</dbReference>
<keyword evidence="11" id="KW-1185">Reference proteome</keyword>
<comment type="subcellular location">
    <subcellularLocation>
        <location evidence="1">Secreted</location>
    </subcellularLocation>
</comment>
<dbReference type="Ensembl" id="ENSPFOT00000025319.1">
    <property type="protein sequence ID" value="ENSPFOP00000023338.1"/>
    <property type="gene ID" value="ENSPFOG00000013131.2"/>
</dbReference>
<dbReference type="GO" id="GO:0005615">
    <property type="term" value="C:extracellular space"/>
    <property type="evidence" value="ECO:0007669"/>
    <property type="project" value="UniProtKB-KW"/>
</dbReference>
<dbReference type="GO" id="GO:0005125">
    <property type="term" value="F:cytokine activity"/>
    <property type="evidence" value="ECO:0007669"/>
    <property type="project" value="UniProtKB-KW"/>
</dbReference>
<evidence type="ECO:0000256" key="4">
    <source>
        <dbReference type="ARBA" id="ARBA00022525"/>
    </source>
</evidence>
<keyword evidence="8" id="KW-0472">Membrane</keyword>
<evidence type="ECO:0000313" key="10">
    <source>
        <dbReference type="Ensembl" id="ENSPFOP00000023338.1"/>
    </source>
</evidence>
<dbReference type="SMART" id="SM00207">
    <property type="entry name" value="TNF"/>
    <property type="match status" value="1"/>
</dbReference>
<dbReference type="Gene3D" id="2.60.120.40">
    <property type="match status" value="1"/>
</dbReference>
<keyword evidence="4" id="KW-0964">Secreted</keyword>
<proteinExistence type="inferred from homology"/>
<organism evidence="10 11">
    <name type="scientific">Poecilia formosa</name>
    <name type="common">Amazon molly</name>
    <name type="synonym">Limia formosa</name>
    <dbReference type="NCBI Taxonomy" id="48698"/>
    <lineage>
        <taxon>Eukaryota</taxon>
        <taxon>Metazoa</taxon>
        <taxon>Chordata</taxon>
        <taxon>Craniata</taxon>
        <taxon>Vertebrata</taxon>
        <taxon>Euteleostomi</taxon>
        <taxon>Actinopterygii</taxon>
        <taxon>Neopterygii</taxon>
        <taxon>Teleostei</taxon>
        <taxon>Neoteleostei</taxon>
        <taxon>Acanthomorphata</taxon>
        <taxon>Ovalentaria</taxon>
        <taxon>Atherinomorphae</taxon>
        <taxon>Cyprinodontiformes</taxon>
        <taxon>Poeciliidae</taxon>
        <taxon>Poeciliinae</taxon>
        <taxon>Poecilia</taxon>
    </lineage>
</organism>
<accession>A0A096LVZ7</accession>
<dbReference type="PROSITE" id="PS50049">
    <property type="entry name" value="THD_2"/>
    <property type="match status" value="1"/>
</dbReference>
<dbReference type="InterPro" id="IPR006052">
    <property type="entry name" value="TNF_dom"/>
</dbReference>